<dbReference type="Gene3D" id="3.40.50.300">
    <property type="entry name" value="P-loop containing nucleotide triphosphate hydrolases"/>
    <property type="match status" value="2"/>
</dbReference>
<dbReference type="Pfam" id="PF13558">
    <property type="entry name" value="SbcC_Walker_B"/>
    <property type="match status" value="1"/>
</dbReference>
<dbReference type="SUPFAM" id="SSF52540">
    <property type="entry name" value="P-loop containing nucleoside triphosphate hydrolases"/>
    <property type="match status" value="1"/>
</dbReference>
<feature type="region of interest" description="Disordered" evidence="5">
    <location>
        <begin position="350"/>
        <end position="377"/>
    </location>
</feature>
<sequence>MRPVRLDIDGFASFREPTTVDFTDVDYFALVGPTGSGKSTIIDAITFALYGTAHRWERANAVAYALAPTTNRCTVSLIFDVGGQRYQAVREVRRVGTNTIQQKNARLERFADPTAAPAPGEETPSEVLASEVRDMTPAVSELLGLDFDDFCQCVVLPQGEFARFLKAKSSDRQDILLKLLGAGHYEEIAKRAGRRAADAQKEAEVYAEQLGTLAHASVEALAAAEADATRLDDLSSKIADQVSLTTSAREQQRQHQEAQAAAEKKLTALADLSAPAGLEERHERLTAARAATSTADESATNAAAAMRRAMDAAASGPQRVTIEGFERLYGEADNVGSLLVAARKDEQAQTTAAEDAARDAREASEALATARTATTDAQRATAAAKQELDTLDARAARLRSVTVPTNLDTILERAQRAGDARAGAELLVVSARESLTRLDKASRELPDSRRLIALTTQIDQLRVESQKHSDVEAALATARELAEHVQVEVASLEALHARAQDELDRARLAAGAAALRPALEVGHACPVCTQTVQEVPPTEDVPDLHAAQDKVSEAQTRLQEARRGAQESQEQAASLFARAEQTAAHASRTAHAVAQELAGAATLVGVPVGAWADESWAPTPVEVVQNVALMLAAAEQTMTETSQRLTDRDQARTTVVQAEGALAVAQRDRDAVAGELDEVRLALARTHAGLVDAGAPTVDTTTVEGTAAGWQALASWAHVELDTVDSARLPAARSAHEEAAHRLADSETLLAQTETRATQLTALSREAAGAAAAAQTRAAGFAARQDEIDSQLATAPARTDLSGLLENARELEDARAAASTLEEQTRLVAQQAADEVRGAVAAVVQDRDALGSARDVAGAWAPPAFEAQRLENDLPGCWNELVAWAAGQVEQARNDRDVALHAGTETAELAAGHLTALVETLTEHGLEASAVADDPRAAERIVAVAHSEASSQAKALRDARERAGALAEKEYAARATATVAGELRSLLRADKFGNWLATAALDTLVAGASDSLMQLSDGQFTLTHIKGDFHVIDHFDADSERSVKTLSGGETFQASLALALALSEQLATLAAGGNAKLDSIFLDEGFGTLDPESLETVAATLETLAQGERMVGVVTHVAALAERTPTRFVVHHDGRTSSVERETT</sequence>
<accession>A0ABP5I9F5</accession>
<evidence type="ECO:0000256" key="1">
    <source>
        <dbReference type="ARBA" id="ARBA00006930"/>
    </source>
</evidence>
<comment type="caution">
    <text evidence="7">The sequence shown here is derived from an EMBL/GenBank/DDBJ whole genome shotgun (WGS) entry which is preliminary data.</text>
</comment>
<feature type="compositionally biased region" description="Low complexity" evidence="5">
    <location>
        <begin position="365"/>
        <end position="377"/>
    </location>
</feature>
<protein>
    <recommendedName>
        <fullName evidence="3">Nuclease SbcCD subunit C</fullName>
    </recommendedName>
</protein>
<evidence type="ECO:0000313" key="8">
    <source>
        <dbReference type="Proteomes" id="UP001501161"/>
    </source>
</evidence>
<organism evidence="7 8">
    <name type="scientific">Nocardioides furvisabuli</name>
    <dbReference type="NCBI Taxonomy" id="375542"/>
    <lineage>
        <taxon>Bacteria</taxon>
        <taxon>Bacillati</taxon>
        <taxon>Actinomycetota</taxon>
        <taxon>Actinomycetes</taxon>
        <taxon>Propionibacteriales</taxon>
        <taxon>Nocardioidaceae</taxon>
        <taxon>Nocardioides</taxon>
    </lineage>
</organism>
<evidence type="ECO:0000313" key="7">
    <source>
        <dbReference type="EMBL" id="GAA2094328.1"/>
    </source>
</evidence>
<dbReference type="Proteomes" id="UP001501161">
    <property type="component" value="Unassembled WGS sequence"/>
</dbReference>
<proteinExistence type="inferred from homology"/>
<evidence type="ECO:0000256" key="3">
    <source>
        <dbReference type="ARBA" id="ARBA00013368"/>
    </source>
</evidence>
<feature type="domain" description="Rad50/SbcC-type AAA" evidence="6">
    <location>
        <begin position="5"/>
        <end position="203"/>
    </location>
</feature>
<keyword evidence="4" id="KW-0175">Coiled coil</keyword>
<reference evidence="8" key="1">
    <citation type="journal article" date="2019" name="Int. J. Syst. Evol. Microbiol.">
        <title>The Global Catalogue of Microorganisms (GCM) 10K type strain sequencing project: providing services to taxonomists for standard genome sequencing and annotation.</title>
        <authorList>
            <consortium name="The Broad Institute Genomics Platform"/>
            <consortium name="The Broad Institute Genome Sequencing Center for Infectious Disease"/>
            <person name="Wu L."/>
            <person name="Ma J."/>
        </authorList>
    </citation>
    <scope>NUCLEOTIDE SEQUENCE [LARGE SCALE GENOMIC DNA]</scope>
    <source>
        <strain evidence="8">JCM 13813</strain>
    </source>
</reference>
<dbReference type="Pfam" id="PF13476">
    <property type="entry name" value="AAA_23"/>
    <property type="match status" value="1"/>
</dbReference>
<evidence type="ECO:0000259" key="6">
    <source>
        <dbReference type="Pfam" id="PF13476"/>
    </source>
</evidence>
<comment type="subunit">
    <text evidence="2">Heterodimer of SbcC and SbcD.</text>
</comment>
<comment type="similarity">
    <text evidence="1">Belongs to the SMC family. SbcC subfamily.</text>
</comment>
<dbReference type="PANTHER" id="PTHR32114:SF2">
    <property type="entry name" value="ABC TRANSPORTER ABCH.3"/>
    <property type="match status" value="1"/>
</dbReference>
<feature type="compositionally biased region" description="Basic and acidic residues" evidence="5">
    <location>
        <begin position="355"/>
        <end position="364"/>
    </location>
</feature>
<dbReference type="PANTHER" id="PTHR32114">
    <property type="entry name" value="ABC TRANSPORTER ABCH.3"/>
    <property type="match status" value="1"/>
</dbReference>
<dbReference type="EMBL" id="BAAAMQ010000005">
    <property type="protein sequence ID" value="GAA2094328.1"/>
    <property type="molecule type" value="Genomic_DNA"/>
</dbReference>
<dbReference type="InterPro" id="IPR038729">
    <property type="entry name" value="Rad50/SbcC_AAA"/>
</dbReference>
<dbReference type="RefSeq" id="WP_231249297.1">
    <property type="nucleotide sequence ID" value="NZ_BAAAMQ010000005.1"/>
</dbReference>
<evidence type="ECO:0000256" key="5">
    <source>
        <dbReference type="SAM" id="MobiDB-lite"/>
    </source>
</evidence>
<evidence type="ECO:0000256" key="4">
    <source>
        <dbReference type="SAM" id="Coils"/>
    </source>
</evidence>
<feature type="coiled-coil region" evidence="4">
    <location>
        <begin position="475"/>
        <end position="509"/>
    </location>
</feature>
<gene>
    <name evidence="7" type="ORF">GCM10009726_01050</name>
</gene>
<dbReference type="InterPro" id="IPR027417">
    <property type="entry name" value="P-loop_NTPase"/>
</dbReference>
<evidence type="ECO:0000256" key="2">
    <source>
        <dbReference type="ARBA" id="ARBA00011322"/>
    </source>
</evidence>
<name>A0ABP5I9F5_9ACTN</name>
<feature type="coiled-coil region" evidence="4">
    <location>
        <begin position="544"/>
        <end position="571"/>
    </location>
</feature>
<keyword evidence="8" id="KW-1185">Reference proteome</keyword>